<dbReference type="EMBL" id="JAIWYP010000005">
    <property type="protein sequence ID" value="KAH3822413.1"/>
    <property type="molecule type" value="Genomic_DNA"/>
</dbReference>
<sequence>MSALNLVFILGIFHFYQVTANLRCMECVHIRWNRSLTFQGFQTIDNILLSKHNPSCEQRDPFGSTYDQNMQYPIQNPNQGMNGQFMTPAPGVRDTICPTQLGRCGYLYGDVVIQLNTYNVEMLLNMHVRNCMDVPPEMDNRCYDRNSALGNRELLSYFREKLGFLSPDITVKSFVGKQCVCASDMCYPYLNDARPVIVSLWSTFALLVVGILLS</sequence>
<feature type="chain" id="PRO_5039459255" evidence="1">
    <location>
        <begin position="21"/>
        <end position="214"/>
    </location>
</feature>
<dbReference type="Proteomes" id="UP000828390">
    <property type="component" value="Unassembled WGS sequence"/>
</dbReference>
<evidence type="ECO:0000313" key="2">
    <source>
        <dbReference type="EMBL" id="KAH3822413.1"/>
    </source>
</evidence>
<keyword evidence="3" id="KW-1185">Reference proteome</keyword>
<keyword evidence="1" id="KW-0732">Signal</keyword>
<accession>A0A9D4GT13</accession>
<protein>
    <submittedName>
        <fullName evidence="2">Uncharacterized protein</fullName>
    </submittedName>
</protein>
<organism evidence="2 3">
    <name type="scientific">Dreissena polymorpha</name>
    <name type="common">Zebra mussel</name>
    <name type="synonym">Mytilus polymorpha</name>
    <dbReference type="NCBI Taxonomy" id="45954"/>
    <lineage>
        <taxon>Eukaryota</taxon>
        <taxon>Metazoa</taxon>
        <taxon>Spiralia</taxon>
        <taxon>Lophotrochozoa</taxon>
        <taxon>Mollusca</taxon>
        <taxon>Bivalvia</taxon>
        <taxon>Autobranchia</taxon>
        <taxon>Heteroconchia</taxon>
        <taxon>Euheterodonta</taxon>
        <taxon>Imparidentia</taxon>
        <taxon>Neoheterodontei</taxon>
        <taxon>Myida</taxon>
        <taxon>Dreissenoidea</taxon>
        <taxon>Dreissenidae</taxon>
        <taxon>Dreissena</taxon>
    </lineage>
</organism>
<feature type="signal peptide" evidence="1">
    <location>
        <begin position="1"/>
        <end position="20"/>
    </location>
</feature>
<name>A0A9D4GT13_DREPO</name>
<proteinExistence type="predicted"/>
<evidence type="ECO:0000313" key="3">
    <source>
        <dbReference type="Proteomes" id="UP000828390"/>
    </source>
</evidence>
<reference evidence="2" key="2">
    <citation type="submission" date="2020-11" db="EMBL/GenBank/DDBJ databases">
        <authorList>
            <person name="McCartney M.A."/>
            <person name="Auch B."/>
            <person name="Kono T."/>
            <person name="Mallez S."/>
            <person name="Becker A."/>
            <person name="Gohl D.M."/>
            <person name="Silverstein K.A.T."/>
            <person name="Koren S."/>
            <person name="Bechman K.B."/>
            <person name="Herman A."/>
            <person name="Abrahante J.E."/>
            <person name="Garbe J."/>
        </authorList>
    </citation>
    <scope>NUCLEOTIDE SEQUENCE</scope>
    <source>
        <strain evidence="2">Duluth1</strain>
        <tissue evidence="2">Whole animal</tissue>
    </source>
</reference>
<comment type="caution">
    <text evidence="2">The sequence shown here is derived from an EMBL/GenBank/DDBJ whole genome shotgun (WGS) entry which is preliminary data.</text>
</comment>
<reference evidence="2" key="1">
    <citation type="journal article" date="2019" name="bioRxiv">
        <title>The Genome of the Zebra Mussel, Dreissena polymorpha: A Resource for Invasive Species Research.</title>
        <authorList>
            <person name="McCartney M.A."/>
            <person name="Auch B."/>
            <person name="Kono T."/>
            <person name="Mallez S."/>
            <person name="Zhang Y."/>
            <person name="Obille A."/>
            <person name="Becker A."/>
            <person name="Abrahante J.E."/>
            <person name="Garbe J."/>
            <person name="Badalamenti J.P."/>
            <person name="Herman A."/>
            <person name="Mangelson H."/>
            <person name="Liachko I."/>
            <person name="Sullivan S."/>
            <person name="Sone E.D."/>
            <person name="Koren S."/>
            <person name="Silverstein K.A.T."/>
            <person name="Beckman K.B."/>
            <person name="Gohl D.M."/>
        </authorList>
    </citation>
    <scope>NUCLEOTIDE SEQUENCE</scope>
    <source>
        <strain evidence="2">Duluth1</strain>
        <tissue evidence="2">Whole animal</tissue>
    </source>
</reference>
<dbReference type="AlphaFoldDB" id="A0A9D4GT13"/>
<evidence type="ECO:0000256" key="1">
    <source>
        <dbReference type="SAM" id="SignalP"/>
    </source>
</evidence>
<dbReference type="OrthoDB" id="6108309at2759"/>
<gene>
    <name evidence="2" type="ORF">DPMN_124191</name>
</gene>